<dbReference type="RefSeq" id="WP_084090141.1">
    <property type="nucleotide sequence ID" value="NZ_FWXD01000007.1"/>
</dbReference>
<keyword evidence="1" id="KW-0227">DNA damage</keyword>
<dbReference type="PANTHER" id="PTHR35369">
    <property type="entry name" value="BLR3025 PROTEIN-RELATED"/>
    <property type="match status" value="1"/>
</dbReference>
<dbReference type="PIRSF" id="PIRSF037290">
    <property type="entry name" value="UCP037290"/>
    <property type="match status" value="1"/>
</dbReference>
<dbReference type="InterPro" id="IPR027417">
    <property type="entry name" value="P-loop_NTPase"/>
</dbReference>
<proteinExistence type="predicted"/>
<dbReference type="Proteomes" id="UP000192761">
    <property type="component" value="Unassembled WGS sequence"/>
</dbReference>
<gene>
    <name evidence="2" type="ORF">SAMN02745857_01473</name>
</gene>
<keyword evidence="2" id="KW-0132">Cell division</keyword>
<dbReference type="Gene3D" id="3.40.50.300">
    <property type="entry name" value="P-loop containing nucleotide triphosphate hydrolases"/>
    <property type="match status" value="1"/>
</dbReference>
<dbReference type="GO" id="GO:0006281">
    <property type="term" value="P:DNA repair"/>
    <property type="evidence" value="ECO:0007669"/>
    <property type="project" value="TreeGrafter"/>
</dbReference>
<dbReference type="SUPFAM" id="SSF52540">
    <property type="entry name" value="P-loop containing nucleoside triphosphate hydrolases"/>
    <property type="match status" value="1"/>
</dbReference>
<keyword evidence="2" id="KW-0131">Cell cycle</keyword>
<dbReference type="PANTHER" id="PTHR35369:SF3">
    <property type="entry name" value="TRANSLESION DNA SYNTHESIS-ASSOCIATED PROTEIN IMUA"/>
    <property type="match status" value="1"/>
</dbReference>
<dbReference type="EMBL" id="FWXD01000007">
    <property type="protein sequence ID" value="SMC22798.1"/>
    <property type="molecule type" value="Genomic_DNA"/>
</dbReference>
<dbReference type="NCBIfam" id="NF033429">
    <property type="entry name" value="ImuA_translesion"/>
    <property type="match status" value="1"/>
</dbReference>
<accession>A0A1W1XGZ9</accession>
<protein>
    <submittedName>
        <fullName evidence="2">Cell division inhibitor SulA</fullName>
    </submittedName>
</protein>
<dbReference type="AlphaFoldDB" id="A0A1W1XGZ9"/>
<name>A0A1W1XGZ9_9NEIS</name>
<keyword evidence="3" id="KW-1185">Reference proteome</keyword>
<dbReference type="InterPro" id="IPR017166">
    <property type="entry name" value="UCP037290"/>
</dbReference>
<evidence type="ECO:0000313" key="2">
    <source>
        <dbReference type="EMBL" id="SMC22798.1"/>
    </source>
</evidence>
<dbReference type="InterPro" id="IPR050356">
    <property type="entry name" value="SulA_CellDiv_inhibitor"/>
</dbReference>
<evidence type="ECO:0000256" key="1">
    <source>
        <dbReference type="ARBA" id="ARBA00022763"/>
    </source>
</evidence>
<evidence type="ECO:0000313" key="3">
    <source>
        <dbReference type="Proteomes" id="UP000192761"/>
    </source>
</evidence>
<dbReference type="GO" id="GO:0051301">
    <property type="term" value="P:cell division"/>
    <property type="evidence" value="ECO:0007669"/>
    <property type="project" value="UniProtKB-KW"/>
</dbReference>
<sequence>MLPDAVTDLQSVLRHPAIWRGGALVRADGQGLPSGYPALDAALPGGGWPQGGMTELVLAQPGSGELSLLQPALRQLSARRHVLLIAPPQIPYAPAWLAAGVVLTRLVWVRPRSRDEALWAMEQGLRDPACGGVLGWLAGAIDDRACRRLQLAAQTGSACGFLLRQARSAAQVSSPLALRLAVSPAPDGIDVRILKRRGPPLPHAIRLTPLQADHALARTVPARSAAGRLPARRHAA</sequence>
<organism evidence="2 3">
    <name type="scientific">Andreprevotia lacus DSM 23236</name>
    <dbReference type="NCBI Taxonomy" id="1121001"/>
    <lineage>
        <taxon>Bacteria</taxon>
        <taxon>Pseudomonadati</taxon>
        <taxon>Pseudomonadota</taxon>
        <taxon>Betaproteobacteria</taxon>
        <taxon>Neisseriales</taxon>
        <taxon>Chitinibacteraceae</taxon>
        <taxon>Andreprevotia</taxon>
    </lineage>
</organism>
<dbReference type="STRING" id="1121001.SAMN02745857_01473"/>
<dbReference type="InterPro" id="IPR047610">
    <property type="entry name" value="ImuA_translesion"/>
</dbReference>
<reference evidence="2 3" key="1">
    <citation type="submission" date="2017-04" db="EMBL/GenBank/DDBJ databases">
        <authorList>
            <person name="Afonso C.L."/>
            <person name="Miller P.J."/>
            <person name="Scott M.A."/>
            <person name="Spackman E."/>
            <person name="Goraichik I."/>
            <person name="Dimitrov K.M."/>
            <person name="Suarez D.L."/>
            <person name="Swayne D.E."/>
        </authorList>
    </citation>
    <scope>NUCLEOTIDE SEQUENCE [LARGE SCALE GENOMIC DNA]</scope>
    <source>
        <strain evidence="2 3">DSM 23236</strain>
    </source>
</reference>
<dbReference type="OrthoDB" id="9811176at2"/>